<sequence>MNESKFWSGDKLFDRIVIFILLYLMIFLGPQFIPIGILSNPNSTYIKVILSILYFLIYFLMIGIAYFSYKKHGRNDLKRPITKSNWKFIIIAYVLSHVIEGVLSSLSTLTYHETTSGNQQGLQDMLSSNKLTVVLMIFGIVIFSPILEELVFRGYLMDALFSPKFKWLPIIISGLLFGLAHNTGLNIFFFLIYAQIGFFLAYVYQKTNNLKVSIALHVLNNLISAILMIMMLF</sequence>
<feature type="transmembrane region" description="Helical" evidence="2">
    <location>
        <begin position="187"/>
        <end position="205"/>
    </location>
</feature>
<dbReference type="PANTHER" id="PTHR36435:SF1">
    <property type="entry name" value="CAAX AMINO TERMINAL PROTEASE FAMILY PROTEIN"/>
    <property type="match status" value="1"/>
</dbReference>
<reference evidence="4 5" key="1">
    <citation type="submission" date="2018-08" db="EMBL/GenBank/DDBJ databases">
        <title>Comparative genomics of wild bee and flower associated Lactobacillus reveals potential adaptation to the bee host.</title>
        <authorList>
            <person name="Vuong H.Q."/>
            <person name="Mcfrederick Q.S."/>
        </authorList>
    </citation>
    <scope>NUCLEOTIDE SEQUENCE [LARGE SCALE GENOMIC DNA]</scope>
    <source>
        <strain evidence="4 5">HV_04</strain>
    </source>
</reference>
<name>A0ABY2YTV5_9LACO</name>
<feature type="transmembrane region" description="Helical" evidence="2">
    <location>
        <begin position="131"/>
        <end position="152"/>
    </location>
</feature>
<dbReference type="InterPro" id="IPR003675">
    <property type="entry name" value="Rce1/LyrA-like_dom"/>
</dbReference>
<feature type="domain" description="CAAX prenyl protease 2/Lysostaphin resistance protein A-like" evidence="3">
    <location>
        <begin position="132"/>
        <end position="223"/>
    </location>
</feature>
<feature type="transmembrane region" description="Helical" evidence="2">
    <location>
        <begin position="12"/>
        <end position="33"/>
    </location>
</feature>
<proteinExistence type="inferred from homology"/>
<evidence type="ECO:0000313" key="5">
    <source>
        <dbReference type="Proteomes" id="UP000767392"/>
    </source>
</evidence>
<dbReference type="Proteomes" id="UP000767392">
    <property type="component" value="Unassembled WGS sequence"/>
</dbReference>
<feature type="transmembrane region" description="Helical" evidence="2">
    <location>
        <begin position="88"/>
        <end position="111"/>
    </location>
</feature>
<dbReference type="EMBL" id="QUAM01000003">
    <property type="protein sequence ID" value="TPR14166.1"/>
    <property type="molecule type" value="Genomic_DNA"/>
</dbReference>
<dbReference type="InterPro" id="IPR052710">
    <property type="entry name" value="CAAX_protease"/>
</dbReference>
<feature type="transmembrane region" description="Helical" evidence="2">
    <location>
        <begin position="164"/>
        <end position="181"/>
    </location>
</feature>
<feature type="transmembrane region" description="Helical" evidence="2">
    <location>
        <begin position="212"/>
        <end position="232"/>
    </location>
</feature>
<organism evidence="4 5">
    <name type="scientific">Apilactobacillus timberlakei</name>
    <dbReference type="NCBI Taxonomy" id="2008380"/>
    <lineage>
        <taxon>Bacteria</taxon>
        <taxon>Bacillati</taxon>
        <taxon>Bacillota</taxon>
        <taxon>Bacilli</taxon>
        <taxon>Lactobacillales</taxon>
        <taxon>Lactobacillaceae</taxon>
        <taxon>Apilactobacillus</taxon>
    </lineage>
</organism>
<dbReference type="RefSeq" id="WP_105987893.1">
    <property type="nucleotide sequence ID" value="NZ_POST01000003.1"/>
</dbReference>
<keyword evidence="4" id="KW-0378">Hydrolase</keyword>
<keyword evidence="5" id="KW-1185">Reference proteome</keyword>
<keyword evidence="2" id="KW-0472">Membrane</keyword>
<keyword evidence="4" id="KW-0482">Metalloprotease</keyword>
<evidence type="ECO:0000256" key="2">
    <source>
        <dbReference type="SAM" id="Phobius"/>
    </source>
</evidence>
<evidence type="ECO:0000313" key="4">
    <source>
        <dbReference type="EMBL" id="TPR14166.1"/>
    </source>
</evidence>
<dbReference type="Pfam" id="PF02517">
    <property type="entry name" value="Rce1-like"/>
    <property type="match status" value="1"/>
</dbReference>
<dbReference type="GO" id="GO:0008237">
    <property type="term" value="F:metallopeptidase activity"/>
    <property type="evidence" value="ECO:0007669"/>
    <property type="project" value="UniProtKB-KW"/>
</dbReference>
<accession>A0ABY2YTV5</accession>
<comment type="similarity">
    <text evidence="1">Belongs to the UPF0177 family.</text>
</comment>
<evidence type="ECO:0000256" key="1">
    <source>
        <dbReference type="ARBA" id="ARBA00009067"/>
    </source>
</evidence>
<protein>
    <submittedName>
        <fullName evidence="4">CPBP family intramembrane metalloprotease</fullName>
    </submittedName>
</protein>
<keyword evidence="2" id="KW-0812">Transmembrane</keyword>
<feature type="transmembrane region" description="Helical" evidence="2">
    <location>
        <begin position="45"/>
        <end position="67"/>
    </location>
</feature>
<gene>
    <name evidence="4" type="ORF">DY048_04265</name>
</gene>
<keyword evidence="2" id="KW-1133">Transmembrane helix</keyword>
<evidence type="ECO:0000259" key="3">
    <source>
        <dbReference type="Pfam" id="PF02517"/>
    </source>
</evidence>
<dbReference type="PANTHER" id="PTHR36435">
    <property type="entry name" value="SLR1288 PROTEIN"/>
    <property type="match status" value="1"/>
</dbReference>
<comment type="caution">
    <text evidence="4">The sequence shown here is derived from an EMBL/GenBank/DDBJ whole genome shotgun (WGS) entry which is preliminary data.</text>
</comment>
<keyword evidence="4" id="KW-0645">Protease</keyword>